<evidence type="ECO:0000313" key="1">
    <source>
        <dbReference type="EMBL" id="GIZ38082.1"/>
    </source>
</evidence>
<dbReference type="Proteomes" id="UP000825890">
    <property type="component" value="Unassembled WGS sequence"/>
</dbReference>
<dbReference type="OrthoDB" id="3646746at2759"/>
<dbReference type="EMBL" id="BOLY01000001">
    <property type="protein sequence ID" value="GIZ38082.1"/>
    <property type="molecule type" value="Genomic_DNA"/>
</dbReference>
<protein>
    <submittedName>
        <fullName evidence="1">Uncharacterized protein</fullName>
    </submittedName>
</protein>
<comment type="caution">
    <text evidence="1">The sequence shown here is derived from an EMBL/GenBank/DDBJ whole genome shotgun (WGS) entry which is preliminary data.</text>
</comment>
<sequence>MKLRSGRVVKVPKKEISQAAQRLQLLGIPPELRLIIYSFLLIAYYRMYDFRCAASIEHTILHVSAFIRNEVLWDYKTALEYFTTRLYDITFAACDAYACAACEWLDHVISIGVAGPWSIAARTTLLRLQIKKTEAFDEYGYVVDVVKDCLEAVEEQIVKWQL</sequence>
<proteinExistence type="predicted"/>
<dbReference type="AlphaFoldDB" id="A0A9P3C7F4"/>
<dbReference type="RefSeq" id="XP_044652569.1">
    <property type="nucleotide sequence ID" value="XM_044796634.1"/>
</dbReference>
<evidence type="ECO:0000313" key="2">
    <source>
        <dbReference type="Proteomes" id="UP000825890"/>
    </source>
</evidence>
<name>A0A9P3C7F4_9PEZI</name>
<keyword evidence="2" id="KW-1185">Reference proteome</keyword>
<accession>A0A9P3C7F4</accession>
<reference evidence="1 2" key="1">
    <citation type="submission" date="2021-01" db="EMBL/GenBank/DDBJ databases">
        <title>Cercospora kikuchii MAFF 305040 whole genome shotgun sequence.</title>
        <authorList>
            <person name="Kashiwa T."/>
            <person name="Suzuki T."/>
        </authorList>
    </citation>
    <scope>NUCLEOTIDE SEQUENCE [LARGE SCALE GENOMIC DNA]</scope>
    <source>
        <strain evidence="1 2">MAFF 305040</strain>
    </source>
</reference>
<dbReference type="GeneID" id="68287083"/>
<organism evidence="1 2">
    <name type="scientific">Cercospora kikuchii</name>
    <dbReference type="NCBI Taxonomy" id="84275"/>
    <lineage>
        <taxon>Eukaryota</taxon>
        <taxon>Fungi</taxon>
        <taxon>Dikarya</taxon>
        <taxon>Ascomycota</taxon>
        <taxon>Pezizomycotina</taxon>
        <taxon>Dothideomycetes</taxon>
        <taxon>Dothideomycetidae</taxon>
        <taxon>Mycosphaerellales</taxon>
        <taxon>Mycosphaerellaceae</taxon>
        <taxon>Cercospora</taxon>
    </lineage>
</organism>
<gene>
    <name evidence="1" type="ORF">CKM354_000150800</name>
</gene>